<dbReference type="Proteomes" id="UP000054279">
    <property type="component" value="Unassembled WGS sequence"/>
</dbReference>
<dbReference type="AlphaFoldDB" id="A0A0C9V650"/>
<accession>A0A0C9V650</accession>
<gene>
    <name evidence="1" type="ORF">M422DRAFT_50686</name>
</gene>
<sequence>MVPASSSGFTTKMHTDTQKDLASIEECFEISSSSDAQYVEGTAAQSRVGLSKSRLNFFASLDATIAEAVKKDAEVVVYSTEEEVSDIPCKSGRKSIGEFYPLLSSGAVWEPLLYACDIDITLIVLALIALSFDRTNMYESKCILNLHKLIWNLKWKCASYTSVQCELL</sequence>
<organism evidence="1 2">
    <name type="scientific">Sphaerobolus stellatus (strain SS14)</name>
    <dbReference type="NCBI Taxonomy" id="990650"/>
    <lineage>
        <taxon>Eukaryota</taxon>
        <taxon>Fungi</taxon>
        <taxon>Dikarya</taxon>
        <taxon>Basidiomycota</taxon>
        <taxon>Agaricomycotina</taxon>
        <taxon>Agaricomycetes</taxon>
        <taxon>Phallomycetidae</taxon>
        <taxon>Geastrales</taxon>
        <taxon>Sphaerobolaceae</taxon>
        <taxon>Sphaerobolus</taxon>
    </lineage>
</organism>
<evidence type="ECO:0000313" key="1">
    <source>
        <dbReference type="EMBL" id="KIJ37062.1"/>
    </source>
</evidence>
<reference evidence="1 2" key="1">
    <citation type="submission" date="2014-06" db="EMBL/GenBank/DDBJ databases">
        <title>Evolutionary Origins and Diversification of the Mycorrhizal Mutualists.</title>
        <authorList>
            <consortium name="DOE Joint Genome Institute"/>
            <consortium name="Mycorrhizal Genomics Consortium"/>
            <person name="Kohler A."/>
            <person name="Kuo A."/>
            <person name="Nagy L.G."/>
            <person name="Floudas D."/>
            <person name="Copeland A."/>
            <person name="Barry K.W."/>
            <person name="Cichocki N."/>
            <person name="Veneault-Fourrey C."/>
            <person name="LaButti K."/>
            <person name="Lindquist E.A."/>
            <person name="Lipzen A."/>
            <person name="Lundell T."/>
            <person name="Morin E."/>
            <person name="Murat C."/>
            <person name="Riley R."/>
            <person name="Ohm R."/>
            <person name="Sun H."/>
            <person name="Tunlid A."/>
            <person name="Henrissat B."/>
            <person name="Grigoriev I.V."/>
            <person name="Hibbett D.S."/>
            <person name="Martin F."/>
        </authorList>
    </citation>
    <scope>NUCLEOTIDE SEQUENCE [LARGE SCALE GENOMIC DNA]</scope>
    <source>
        <strain evidence="1 2">SS14</strain>
    </source>
</reference>
<evidence type="ECO:0000313" key="2">
    <source>
        <dbReference type="Proteomes" id="UP000054279"/>
    </source>
</evidence>
<dbReference type="HOGENOM" id="CLU_1587554_0_0_1"/>
<proteinExistence type="predicted"/>
<name>A0A0C9V650_SPHS4</name>
<keyword evidence="2" id="KW-1185">Reference proteome</keyword>
<dbReference type="EMBL" id="KN837172">
    <property type="protein sequence ID" value="KIJ37062.1"/>
    <property type="molecule type" value="Genomic_DNA"/>
</dbReference>
<protein>
    <submittedName>
        <fullName evidence="1">Uncharacterized protein</fullName>
    </submittedName>
</protein>